<dbReference type="Proteomes" id="UP000287166">
    <property type="component" value="Unassembled WGS sequence"/>
</dbReference>
<dbReference type="EMBL" id="BFAD01000004">
    <property type="protein sequence ID" value="GBE82541.1"/>
    <property type="molecule type" value="Genomic_DNA"/>
</dbReference>
<evidence type="ECO:0000313" key="1">
    <source>
        <dbReference type="EMBL" id="GBE82541.1"/>
    </source>
</evidence>
<gene>
    <name evidence="1" type="ORF">SCP_0409250</name>
</gene>
<dbReference type="InParanoid" id="A0A401GK44"/>
<protein>
    <submittedName>
        <fullName evidence="1">Uncharacterized protein</fullName>
    </submittedName>
</protein>
<reference evidence="1 2" key="1">
    <citation type="journal article" date="2018" name="Sci. Rep.">
        <title>Genome sequence of the cauliflower mushroom Sparassis crispa (Hanabiratake) and its association with beneficial usage.</title>
        <authorList>
            <person name="Kiyama R."/>
            <person name="Furutani Y."/>
            <person name="Kawaguchi K."/>
            <person name="Nakanishi T."/>
        </authorList>
    </citation>
    <scope>NUCLEOTIDE SEQUENCE [LARGE SCALE GENOMIC DNA]</scope>
</reference>
<dbReference type="RefSeq" id="XP_027613454.1">
    <property type="nucleotide sequence ID" value="XM_027757653.1"/>
</dbReference>
<proteinExistence type="predicted"/>
<accession>A0A401GK44</accession>
<comment type="caution">
    <text evidence="1">The sequence shown here is derived from an EMBL/GenBank/DDBJ whole genome shotgun (WGS) entry which is preliminary data.</text>
</comment>
<organism evidence="1 2">
    <name type="scientific">Sparassis crispa</name>
    <dbReference type="NCBI Taxonomy" id="139825"/>
    <lineage>
        <taxon>Eukaryota</taxon>
        <taxon>Fungi</taxon>
        <taxon>Dikarya</taxon>
        <taxon>Basidiomycota</taxon>
        <taxon>Agaricomycotina</taxon>
        <taxon>Agaricomycetes</taxon>
        <taxon>Polyporales</taxon>
        <taxon>Sparassidaceae</taxon>
        <taxon>Sparassis</taxon>
    </lineage>
</organism>
<dbReference type="AlphaFoldDB" id="A0A401GK44"/>
<keyword evidence="2" id="KW-1185">Reference proteome</keyword>
<sequence>MAAAWDSRGRCVNSSGEAQRLVSGTRRNTEEHLTIERGLAQRKIWIWRAHVKVGEQAKTASTSPRERRAHEYIPVFEAEQQNPIYFRGLVQHLSCILSTPTENTLTYLRQMLSPEGGERRGHDTTITHCSRIIDSVD</sequence>
<dbReference type="GeneID" id="38779458"/>
<evidence type="ECO:0000313" key="2">
    <source>
        <dbReference type="Proteomes" id="UP000287166"/>
    </source>
</evidence>
<name>A0A401GK44_9APHY</name>